<proteinExistence type="predicted"/>
<reference evidence="2" key="2">
    <citation type="submission" date="2015-06" db="UniProtKB">
        <authorList>
            <consortium name="EnsemblMetazoa"/>
        </authorList>
    </citation>
    <scope>IDENTIFICATION</scope>
</reference>
<evidence type="ECO:0000313" key="2">
    <source>
        <dbReference type="EnsemblMetazoa" id="MESCA011528-PA"/>
    </source>
</evidence>
<keyword evidence="3" id="KW-1185">Reference proteome</keyword>
<accession>T1H5F1</accession>
<dbReference type="SMART" id="SM00228">
    <property type="entry name" value="PDZ"/>
    <property type="match status" value="1"/>
</dbReference>
<evidence type="ECO:0000259" key="1">
    <source>
        <dbReference type="PROSITE" id="PS50106"/>
    </source>
</evidence>
<reference evidence="3" key="1">
    <citation type="submission" date="2013-02" db="EMBL/GenBank/DDBJ databases">
        <authorList>
            <person name="Hughes D."/>
        </authorList>
    </citation>
    <scope>NUCLEOTIDE SEQUENCE</scope>
    <source>
        <strain>Durham</strain>
        <strain evidence="3">NC isolate 2 -- Noor lab</strain>
    </source>
</reference>
<dbReference type="AlphaFoldDB" id="T1H5F1"/>
<dbReference type="PANTHER" id="PTHR11324:SF16">
    <property type="entry name" value="PDZ DOMAIN-CONTAINING PROTEIN 2"/>
    <property type="match status" value="1"/>
</dbReference>
<dbReference type="Pfam" id="PF00595">
    <property type="entry name" value="PDZ"/>
    <property type="match status" value="1"/>
</dbReference>
<dbReference type="InterPro" id="IPR001478">
    <property type="entry name" value="PDZ"/>
</dbReference>
<dbReference type="InterPro" id="IPR036034">
    <property type="entry name" value="PDZ_sf"/>
</dbReference>
<dbReference type="Gene3D" id="2.30.42.10">
    <property type="match status" value="1"/>
</dbReference>
<dbReference type="PANTHER" id="PTHR11324">
    <property type="entry name" value="IL16-RELATED"/>
    <property type="match status" value="1"/>
</dbReference>
<dbReference type="OMA" id="GMSHNET"/>
<name>T1H5F1_MEGSC</name>
<dbReference type="SUPFAM" id="SSF50156">
    <property type="entry name" value="PDZ domain-like"/>
    <property type="match status" value="1"/>
</dbReference>
<dbReference type="STRING" id="36166.T1H5F1"/>
<evidence type="ECO:0000313" key="3">
    <source>
        <dbReference type="Proteomes" id="UP000015102"/>
    </source>
</evidence>
<feature type="domain" description="PDZ" evidence="1">
    <location>
        <begin position="11"/>
        <end position="85"/>
    </location>
</feature>
<dbReference type="EMBL" id="CAQQ02057278">
    <property type="status" value="NOT_ANNOTATED_CDS"/>
    <property type="molecule type" value="Genomic_DNA"/>
</dbReference>
<dbReference type="EMBL" id="CAQQ02057279">
    <property type="status" value="NOT_ANNOTATED_CDS"/>
    <property type="molecule type" value="Genomic_DNA"/>
</dbReference>
<protein>
    <recommendedName>
        <fullName evidence="1">PDZ domain-containing protein</fullName>
    </recommendedName>
</protein>
<dbReference type="Proteomes" id="UP000015102">
    <property type="component" value="Unassembled WGS sequence"/>
</dbReference>
<dbReference type="EnsemblMetazoa" id="MESCA011528-RA">
    <property type="protein sequence ID" value="MESCA011528-PA"/>
    <property type="gene ID" value="MESCA011528"/>
</dbReference>
<sequence length="99" mass="10813">MWLHNRNTVLTVAFIKGVGMKSLGFSIVGGHDSPKGIMGIYVKTVFPNGQAFDDGTLKAGDEIIEINGISLDGMSHNETISIFKNIREGPVNIKVLRRK</sequence>
<dbReference type="HOGENOM" id="CLU_149433_2_0_1"/>
<dbReference type="PROSITE" id="PS50106">
    <property type="entry name" value="PDZ"/>
    <property type="match status" value="1"/>
</dbReference>
<organism evidence="2 3">
    <name type="scientific">Megaselia scalaris</name>
    <name type="common">Humpbacked fly</name>
    <name type="synonym">Phora scalaris</name>
    <dbReference type="NCBI Taxonomy" id="36166"/>
    <lineage>
        <taxon>Eukaryota</taxon>
        <taxon>Metazoa</taxon>
        <taxon>Ecdysozoa</taxon>
        <taxon>Arthropoda</taxon>
        <taxon>Hexapoda</taxon>
        <taxon>Insecta</taxon>
        <taxon>Pterygota</taxon>
        <taxon>Neoptera</taxon>
        <taxon>Endopterygota</taxon>
        <taxon>Diptera</taxon>
        <taxon>Brachycera</taxon>
        <taxon>Muscomorpha</taxon>
        <taxon>Platypezoidea</taxon>
        <taxon>Phoridae</taxon>
        <taxon>Megaseliini</taxon>
        <taxon>Megaselia</taxon>
    </lineage>
</organism>